<proteinExistence type="predicted"/>
<accession>A0A1Y1Z3V5</accession>
<protein>
    <recommendedName>
        <fullName evidence="4">PH domain-containing protein</fullName>
    </recommendedName>
</protein>
<organism evidence="2 3">
    <name type="scientific">Neocallimastix californiae</name>
    <dbReference type="NCBI Taxonomy" id="1754190"/>
    <lineage>
        <taxon>Eukaryota</taxon>
        <taxon>Fungi</taxon>
        <taxon>Fungi incertae sedis</taxon>
        <taxon>Chytridiomycota</taxon>
        <taxon>Chytridiomycota incertae sedis</taxon>
        <taxon>Neocallimastigomycetes</taxon>
        <taxon>Neocallimastigales</taxon>
        <taxon>Neocallimastigaceae</taxon>
        <taxon>Neocallimastix</taxon>
    </lineage>
</organism>
<dbReference type="OrthoDB" id="2145869at2759"/>
<evidence type="ECO:0000313" key="2">
    <source>
        <dbReference type="EMBL" id="ORY04784.1"/>
    </source>
</evidence>
<gene>
    <name evidence="2" type="ORF">LY90DRAFT_709301</name>
</gene>
<comment type="caution">
    <text evidence="2">The sequence shown here is derived from an EMBL/GenBank/DDBJ whole genome shotgun (WGS) entry which is preliminary data.</text>
</comment>
<dbReference type="Proteomes" id="UP000193920">
    <property type="component" value="Unassembled WGS sequence"/>
</dbReference>
<dbReference type="EMBL" id="MCOG01000458">
    <property type="protein sequence ID" value="ORY04784.1"/>
    <property type="molecule type" value="Genomic_DNA"/>
</dbReference>
<name>A0A1Y1Z3V5_9FUNG</name>
<evidence type="ECO:0000313" key="3">
    <source>
        <dbReference type="Proteomes" id="UP000193920"/>
    </source>
</evidence>
<keyword evidence="3" id="KW-1185">Reference proteome</keyword>
<dbReference type="AlphaFoldDB" id="A0A1Y1Z3V5"/>
<evidence type="ECO:0000256" key="1">
    <source>
        <dbReference type="SAM" id="MobiDB-lite"/>
    </source>
</evidence>
<reference evidence="2 3" key="1">
    <citation type="submission" date="2016-08" db="EMBL/GenBank/DDBJ databases">
        <title>A Parts List for Fungal Cellulosomes Revealed by Comparative Genomics.</title>
        <authorList>
            <consortium name="DOE Joint Genome Institute"/>
            <person name="Haitjema C.H."/>
            <person name="Gilmore S.P."/>
            <person name="Henske J.K."/>
            <person name="Solomon K.V."/>
            <person name="De Groot R."/>
            <person name="Kuo A."/>
            <person name="Mondo S.J."/>
            <person name="Salamov A.A."/>
            <person name="Labutti K."/>
            <person name="Zhao Z."/>
            <person name="Chiniquy J."/>
            <person name="Barry K."/>
            <person name="Brewer H.M."/>
            <person name="Purvine S.O."/>
            <person name="Wright A.T."/>
            <person name="Boxma B."/>
            <person name="Van Alen T."/>
            <person name="Hackstein J.H."/>
            <person name="Baker S.E."/>
            <person name="Grigoriev I.V."/>
            <person name="O'Malley M.A."/>
        </authorList>
    </citation>
    <scope>NUCLEOTIDE SEQUENCE [LARGE SCALE GENOMIC DNA]</scope>
    <source>
        <strain evidence="2 3">G1</strain>
    </source>
</reference>
<sequence length="723" mass="81631">MNKSSYSTIDEPIALTGKIYHESTLLKSRPYLMLCLPLSIDDCSYIYKKFSNLLKLSIDPNAPLYLGHLAIAAINGEALLIILTSKADLINPSFIHFKNVSYVSGNDKKYEILIHSDQKDQNYKFSCKDSVEYDKWLYHLNQAHKITNGEAGRKLRFCSLLFNRETRNNKYINTCDDKISQIINTPNDLKNTKIINYNSYTIAKATSNLINNTDIENDDISYNDITRPNGTPIYSLNEKSEDIINDSFNYNYQCCEKYIENYNKEYGKENDIEREKEEKVSELKNTKTTRAKHGTKPEDEQTILFDTHFKENENQKKKSQSLIPINVSRKQSHQLIKDNSVLETTSHYLIDNDKAFKNLKGEILFESNTYAQDNSSNINKVNSQLNNEVTVLLNTNNCSNISNGNKINVVNNPKINNSINVINCSSNANNPSINPLLNSINDNVYSYTQTFQHNISSPSNDLTLNGTSVNNSASLTLSPPSTKFNFDSSQSQIPVLIPTQIPAPSVPYGLPRHQVFYTPSSSSSNGSFEDINQVLNSKKTLEISNPHTLSRLPVFYHPSSSPAVSNPFNLSHQNLSTPQLSKTVEPSTPNSLPRQQAFYKQATDMNTINSVTSSPNFNNNNISTVNAIYSAPNLNQRLNVPEDASPSASSPPRRHTFTKQASATSTTTISKFNSQYEEENKFKSLPKPKKSVKKKFQSLPRYNSYKVTITRFKSIFSNNKNKV</sequence>
<evidence type="ECO:0008006" key="4">
    <source>
        <dbReference type="Google" id="ProtNLM"/>
    </source>
</evidence>
<feature type="region of interest" description="Disordered" evidence="1">
    <location>
        <begin position="640"/>
        <end position="665"/>
    </location>
</feature>